<feature type="compositionally biased region" description="Low complexity" evidence="1">
    <location>
        <begin position="30"/>
        <end position="55"/>
    </location>
</feature>
<dbReference type="Proteomes" id="UP000240883">
    <property type="component" value="Unassembled WGS sequence"/>
</dbReference>
<feature type="region of interest" description="Disordered" evidence="1">
    <location>
        <begin position="20"/>
        <end position="69"/>
    </location>
</feature>
<gene>
    <name evidence="2" type="ORF">BS50DRAFT_680478</name>
</gene>
<accession>A0A2T2N9U3</accession>
<evidence type="ECO:0000313" key="3">
    <source>
        <dbReference type="Proteomes" id="UP000240883"/>
    </source>
</evidence>
<name>A0A2T2N9U3_CORCC</name>
<evidence type="ECO:0000256" key="1">
    <source>
        <dbReference type="SAM" id="MobiDB-lite"/>
    </source>
</evidence>
<dbReference type="AlphaFoldDB" id="A0A2T2N9U3"/>
<dbReference type="EMBL" id="KZ678142">
    <property type="protein sequence ID" value="PSN62222.1"/>
    <property type="molecule type" value="Genomic_DNA"/>
</dbReference>
<protein>
    <submittedName>
        <fullName evidence="2">Uncharacterized protein</fullName>
    </submittedName>
</protein>
<keyword evidence="3" id="KW-1185">Reference proteome</keyword>
<organism evidence="2 3">
    <name type="scientific">Corynespora cassiicola Philippines</name>
    <dbReference type="NCBI Taxonomy" id="1448308"/>
    <lineage>
        <taxon>Eukaryota</taxon>
        <taxon>Fungi</taxon>
        <taxon>Dikarya</taxon>
        <taxon>Ascomycota</taxon>
        <taxon>Pezizomycotina</taxon>
        <taxon>Dothideomycetes</taxon>
        <taxon>Pleosporomycetidae</taxon>
        <taxon>Pleosporales</taxon>
        <taxon>Corynesporascaceae</taxon>
        <taxon>Corynespora</taxon>
    </lineage>
</organism>
<proteinExistence type="predicted"/>
<evidence type="ECO:0000313" key="2">
    <source>
        <dbReference type="EMBL" id="PSN62222.1"/>
    </source>
</evidence>
<reference evidence="2 3" key="1">
    <citation type="journal article" date="2018" name="Front. Microbiol.">
        <title>Genome-Wide Analysis of Corynespora cassiicola Leaf Fall Disease Putative Effectors.</title>
        <authorList>
            <person name="Lopez D."/>
            <person name="Ribeiro S."/>
            <person name="Label P."/>
            <person name="Fumanal B."/>
            <person name="Venisse J.S."/>
            <person name="Kohler A."/>
            <person name="de Oliveira R.R."/>
            <person name="Labutti K."/>
            <person name="Lipzen A."/>
            <person name="Lail K."/>
            <person name="Bauer D."/>
            <person name="Ohm R.A."/>
            <person name="Barry K.W."/>
            <person name="Spatafora J."/>
            <person name="Grigoriev I.V."/>
            <person name="Martin F.M."/>
            <person name="Pujade-Renaud V."/>
        </authorList>
    </citation>
    <scope>NUCLEOTIDE SEQUENCE [LARGE SCALE GENOMIC DNA]</scope>
    <source>
        <strain evidence="2 3">Philippines</strain>
    </source>
</reference>
<sequence>MAALTFLKTKSIYSIVCSAPAASKKKKKTPPSCSDPPSIGSCPSRFSSSGSIRSASEPEQKPKPASVSAPTLALTLAPAPALGPVPAPMQASKKANWIVTMKTGKNGENEKWLMKIEPLKRKEQKNLRSARPY</sequence>